<dbReference type="Gene3D" id="3.80.10.10">
    <property type="entry name" value="Ribonuclease Inhibitor"/>
    <property type="match status" value="3"/>
</dbReference>
<dbReference type="InterPro" id="IPR032675">
    <property type="entry name" value="LRR_dom_sf"/>
</dbReference>
<proteinExistence type="inferred from homology"/>
<keyword evidence="10 23" id="KW-0812">Transmembrane</keyword>
<evidence type="ECO:0000256" key="20">
    <source>
        <dbReference type="ARBA" id="ARBA00047899"/>
    </source>
</evidence>
<feature type="transmembrane region" description="Helical" evidence="23">
    <location>
        <begin position="50"/>
        <end position="69"/>
    </location>
</feature>
<evidence type="ECO:0000256" key="14">
    <source>
        <dbReference type="ARBA" id="ARBA00022777"/>
    </source>
</evidence>
<dbReference type="KEGG" id="dzi:111312032"/>
<comment type="similarity">
    <text evidence="3">Belongs to the RLP family.</text>
</comment>
<dbReference type="Pfam" id="PF08263">
    <property type="entry name" value="LRRNT_2"/>
    <property type="match status" value="1"/>
</dbReference>
<dbReference type="InterPro" id="IPR000719">
    <property type="entry name" value="Prot_kinase_dom"/>
</dbReference>
<feature type="transmembrane region" description="Helical" evidence="23">
    <location>
        <begin position="688"/>
        <end position="711"/>
    </location>
</feature>
<evidence type="ECO:0000256" key="13">
    <source>
        <dbReference type="ARBA" id="ARBA00022741"/>
    </source>
</evidence>
<dbReference type="InterPro" id="IPR003591">
    <property type="entry name" value="Leu-rich_rpt_typical-subtyp"/>
</dbReference>
<evidence type="ECO:0000256" key="4">
    <source>
        <dbReference type="ARBA" id="ARBA00012513"/>
    </source>
</evidence>
<dbReference type="GeneID" id="111312032"/>
<evidence type="ECO:0000259" key="24">
    <source>
        <dbReference type="PROSITE" id="PS50011"/>
    </source>
</evidence>
<keyword evidence="15 22" id="KW-0067">ATP-binding</keyword>
<evidence type="ECO:0000256" key="11">
    <source>
        <dbReference type="ARBA" id="ARBA00022729"/>
    </source>
</evidence>
<evidence type="ECO:0000256" key="15">
    <source>
        <dbReference type="ARBA" id="ARBA00022840"/>
    </source>
</evidence>
<comment type="similarity">
    <text evidence="2">Belongs to the protein kinase superfamily. Ser/Thr protein kinase family.</text>
</comment>
<evidence type="ECO:0000256" key="12">
    <source>
        <dbReference type="ARBA" id="ARBA00022737"/>
    </source>
</evidence>
<comment type="subcellular location">
    <subcellularLocation>
        <location evidence="1">Cell membrane</location>
        <topology evidence="1">Single-pass type I membrane protein</topology>
    </subcellularLocation>
</comment>
<dbReference type="EC" id="2.7.11.1" evidence="4"/>
<dbReference type="InterPro" id="IPR017441">
    <property type="entry name" value="Protein_kinase_ATP_BS"/>
</dbReference>
<name>A0A6P6AS77_DURZI</name>
<dbReference type="GO" id="GO:0004674">
    <property type="term" value="F:protein serine/threonine kinase activity"/>
    <property type="evidence" value="ECO:0007669"/>
    <property type="project" value="UniProtKB-KW"/>
</dbReference>
<dbReference type="FunFam" id="3.80.10.10:FF:001158">
    <property type="entry name" value="Leucine-rich repeat protein kinase family protein"/>
    <property type="match status" value="1"/>
</dbReference>
<evidence type="ECO:0000256" key="8">
    <source>
        <dbReference type="ARBA" id="ARBA00022614"/>
    </source>
</evidence>
<dbReference type="PANTHER" id="PTHR48053:SF37">
    <property type="entry name" value="LEUCINE-RICH REPEAT PROTEIN KINASE FAMILY PROTEIN"/>
    <property type="match status" value="1"/>
</dbReference>
<dbReference type="GO" id="GO:0005524">
    <property type="term" value="F:ATP binding"/>
    <property type="evidence" value="ECO:0007669"/>
    <property type="project" value="UniProtKB-UniRule"/>
</dbReference>
<reference evidence="26" key="1">
    <citation type="submission" date="2025-08" db="UniProtKB">
        <authorList>
            <consortium name="RefSeq"/>
        </authorList>
    </citation>
    <scope>IDENTIFICATION</scope>
    <source>
        <tissue evidence="26">Fruit stalk</tissue>
    </source>
</reference>
<evidence type="ECO:0000256" key="2">
    <source>
        <dbReference type="ARBA" id="ARBA00008684"/>
    </source>
</evidence>
<dbReference type="Gene3D" id="3.30.200.20">
    <property type="entry name" value="Phosphorylase Kinase, domain 1"/>
    <property type="match status" value="1"/>
</dbReference>
<dbReference type="FunFam" id="3.80.10.10:FF:000288">
    <property type="entry name" value="LRR receptor-like serine/threonine-protein kinase EFR"/>
    <property type="match status" value="1"/>
</dbReference>
<feature type="binding site" evidence="22">
    <location>
        <position position="771"/>
    </location>
    <ligand>
        <name>ATP</name>
        <dbReference type="ChEBI" id="CHEBI:30616"/>
    </ligand>
</feature>
<dbReference type="FunFam" id="1.10.510.10:FF:000358">
    <property type="entry name" value="Putative leucine-rich repeat receptor-like serine/threonine-protein kinase"/>
    <property type="match status" value="1"/>
</dbReference>
<keyword evidence="8" id="KW-0433">Leucine-rich repeat</keyword>
<evidence type="ECO:0000256" key="19">
    <source>
        <dbReference type="ARBA" id="ARBA00023180"/>
    </source>
</evidence>
<evidence type="ECO:0000256" key="21">
    <source>
        <dbReference type="ARBA" id="ARBA00048679"/>
    </source>
</evidence>
<dbReference type="PROSITE" id="PS00108">
    <property type="entry name" value="PROTEIN_KINASE_ST"/>
    <property type="match status" value="1"/>
</dbReference>
<evidence type="ECO:0000256" key="6">
    <source>
        <dbReference type="ARBA" id="ARBA00022527"/>
    </source>
</evidence>
<keyword evidence="13 22" id="KW-0547">Nucleotide-binding</keyword>
<evidence type="ECO:0000313" key="26">
    <source>
        <dbReference type="RefSeq" id="XP_022767685.1"/>
    </source>
</evidence>
<dbReference type="InterPro" id="IPR051716">
    <property type="entry name" value="Plant_RL_S/T_kinase"/>
</dbReference>
<dbReference type="PROSITE" id="PS00107">
    <property type="entry name" value="PROTEIN_KINASE_ATP"/>
    <property type="match status" value="1"/>
</dbReference>
<dbReference type="InterPro" id="IPR011009">
    <property type="entry name" value="Kinase-like_dom_sf"/>
</dbReference>
<comment type="catalytic activity">
    <reaction evidence="21">
        <text>L-seryl-[protein] + ATP = O-phospho-L-seryl-[protein] + ADP + H(+)</text>
        <dbReference type="Rhea" id="RHEA:17989"/>
        <dbReference type="Rhea" id="RHEA-COMP:9863"/>
        <dbReference type="Rhea" id="RHEA-COMP:11604"/>
        <dbReference type="ChEBI" id="CHEBI:15378"/>
        <dbReference type="ChEBI" id="CHEBI:29999"/>
        <dbReference type="ChEBI" id="CHEBI:30616"/>
        <dbReference type="ChEBI" id="CHEBI:83421"/>
        <dbReference type="ChEBI" id="CHEBI:456216"/>
        <dbReference type="EC" id="2.7.11.1"/>
    </reaction>
</comment>
<keyword evidence="14" id="KW-0418">Kinase</keyword>
<keyword evidence="11" id="KW-0732">Signal</keyword>
<gene>
    <name evidence="26" type="primary">LOC111312032</name>
</gene>
<evidence type="ECO:0000256" key="7">
    <source>
        <dbReference type="ARBA" id="ARBA00022553"/>
    </source>
</evidence>
<dbReference type="SMART" id="SM00220">
    <property type="entry name" value="S_TKc"/>
    <property type="match status" value="1"/>
</dbReference>
<dbReference type="Gene3D" id="1.10.510.10">
    <property type="entry name" value="Transferase(Phosphotransferase) domain 1"/>
    <property type="match status" value="1"/>
</dbReference>
<dbReference type="SUPFAM" id="SSF52058">
    <property type="entry name" value="L domain-like"/>
    <property type="match status" value="2"/>
</dbReference>
<dbReference type="FunFam" id="3.30.200.20:FF:000432">
    <property type="entry name" value="LRR receptor-like serine/threonine-protein kinase EFR"/>
    <property type="match status" value="1"/>
</dbReference>
<dbReference type="GO" id="GO:0005886">
    <property type="term" value="C:plasma membrane"/>
    <property type="evidence" value="ECO:0007669"/>
    <property type="project" value="UniProtKB-SubCell"/>
</dbReference>
<dbReference type="FunFam" id="3.80.10.10:FF:000275">
    <property type="entry name" value="Leucine-rich repeat receptor-like protein kinase"/>
    <property type="match status" value="1"/>
</dbReference>
<dbReference type="PANTHER" id="PTHR48053">
    <property type="entry name" value="LEUCINE RICH REPEAT FAMILY PROTEIN, EXPRESSED"/>
    <property type="match status" value="1"/>
</dbReference>
<evidence type="ECO:0000256" key="23">
    <source>
        <dbReference type="SAM" id="Phobius"/>
    </source>
</evidence>
<dbReference type="InterPro" id="IPR008271">
    <property type="entry name" value="Ser/Thr_kinase_AS"/>
</dbReference>
<evidence type="ECO:0000256" key="5">
    <source>
        <dbReference type="ARBA" id="ARBA00022475"/>
    </source>
</evidence>
<evidence type="ECO:0000256" key="18">
    <source>
        <dbReference type="ARBA" id="ARBA00023170"/>
    </source>
</evidence>
<dbReference type="Proteomes" id="UP000515121">
    <property type="component" value="Unplaced"/>
</dbReference>
<evidence type="ECO:0000256" key="22">
    <source>
        <dbReference type="PROSITE-ProRule" id="PRU10141"/>
    </source>
</evidence>
<evidence type="ECO:0000256" key="16">
    <source>
        <dbReference type="ARBA" id="ARBA00022989"/>
    </source>
</evidence>
<evidence type="ECO:0000256" key="17">
    <source>
        <dbReference type="ARBA" id="ARBA00023136"/>
    </source>
</evidence>
<protein>
    <recommendedName>
        <fullName evidence="4">non-specific serine/threonine protein kinase</fullName>
        <ecNumber evidence="4">2.7.11.1</ecNumber>
    </recommendedName>
</protein>
<keyword evidence="12" id="KW-0677">Repeat</keyword>
<dbReference type="SUPFAM" id="SSF56112">
    <property type="entry name" value="Protein kinase-like (PK-like)"/>
    <property type="match status" value="1"/>
</dbReference>
<keyword evidence="17 23" id="KW-0472">Membrane</keyword>
<accession>A0A6P6AS77</accession>
<sequence>MSSLSALIVLYFSYTIIFLLPSVFVGLGISKSMKHAFPNSGSSFSFFFQGILLLWVTSCLEFGIIHTFANETDRVALLDFKNRVTQDPLQVMALWNNSVHFCSWVGVTCSPSNGRVVILNLKGQNLVGSIPPSIGNLTFLTGINLIKNGFKGEIPQEIGRLLRLQHLNLTLNSLGGKIPTNLTHCTELKILRLAGNGFIGQIPRQLNTLSKLRILDLGSNNLTGTIPTWIGNISSLYALSLGPNNLQGIIPDELGKLSGLGFFQLYGNYLSGTVPPPIYNISSIYYISVTQNQLQGHLPQDVGQTLPNLEVFAGGVNNFTGAIPVSLSNASKLQIIDFAENGLTGTIPENLGSLGDLIRLNFDDNKLGTGKSGDLSFFNFLTNLSTLEVLGLAGNRFGGELPSTVGNLSDKLKSFTIGRNLIHGSIPTGIGNLVNLYNLGMEGNHLSGTVPDVVGKLQKLQGLNLNVNRFSGSIPFSFGNLTSLVSLFMEENRFEGSIPPSLGNCQNLLVLNFSSNNLSGSIPREIVALSSLSIALSISHNSLSGSIPVEVGNLNNLVELDLAENRLSGEIPSSLASCMSLEFLYLESNAFVGIIPLSLKSLRGLEEIDLSRNNMSGQIPEFLSKILFLRHLNLSHNDFEGEVPQAGIFANVSAFSVVGNNRLCGGVQDLHLPACTRKIPRRVLSPKMVIPITSAVIFIVLACSLSSYYLVRNLKSQSSASSSMDWQVALSYSDLLKSTNGFSEENLIGLGSFGSVYKGIISNDGTFVAIKVLNLQQQGASRSFVDECNVLRNVRHRNLLKIITACSTVDHQGNDFKCLVYEFMPNGNLDQWLHPGANEQNESMKLSLVQRLNIAIDIASALDYLHHYGDTPIVHCDLKPSNVLLDANMTAHVGDFGLASFIFDSSINASGNQAISARLKGSIGYIPPEYGMGGQVSIDGDIYSYGILLLEMLTGKRPTDDSFDDDYGICKFVGMALPGHVMDIVDRSMLFEEENVHNNDRENREDYVEERALIKNQDSQVRTPSIIQECLVLMMQIGLSCATTGPNERMPMTIVVNKLLDIKSMFQNVLIEKLK</sequence>
<keyword evidence="7" id="KW-0597">Phosphoprotein</keyword>
<dbReference type="Pfam" id="PF00560">
    <property type="entry name" value="LRR_1"/>
    <property type="match status" value="8"/>
</dbReference>
<evidence type="ECO:0000256" key="3">
    <source>
        <dbReference type="ARBA" id="ARBA00009592"/>
    </source>
</evidence>
<dbReference type="PROSITE" id="PS50011">
    <property type="entry name" value="PROTEIN_KINASE_DOM"/>
    <property type="match status" value="1"/>
</dbReference>
<dbReference type="OrthoDB" id="676979at2759"/>
<keyword evidence="25" id="KW-1185">Reference proteome</keyword>
<keyword evidence="5" id="KW-1003">Cell membrane</keyword>
<keyword evidence="16 23" id="KW-1133">Transmembrane helix</keyword>
<dbReference type="Pfam" id="PF13855">
    <property type="entry name" value="LRR_8"/>
    <property type="match status" value="1"/>
</dbReference>
<feature type="transmembrane region" description="Helical" evidence="23">
    <location>
        <begin position="6"/>
        <end position="29"/>
    </location>
</feature>
<dbReference type="RefSeq" id="XP_022767685.1">
    <property type="nucleotide sequence ID" value="XM_022911950.1"/>
</dbReference>
<evidence type="ECO:0000256" key="9">
    <source>
        <dbReference type="ARBA" id="ARBA00022679"/>
    </source>
</evidence>
<keyword evidence="9" id="KW-0808">Transferase</keyword>
<keyword evidence="6" id="KW-0723">Serine/threonine-protein kinase</keyword>
<comment type="catalytic activity">
    <reaction evidence="20">
        <text>L-threonyl-[protein] + ATP = O-phospho-L-threonyl-[protein] + ADP + H(+)</text>
        <dbReference type="Rhea" id="RHEA:46608"/>
        <dbReference type="Rhea" id="RHEA-COMP:11060"/>
        <dbReference type="Rhea" id="RHEA-COMP:11605"/>
        <dbReference type="ChEBI" id="CHEBI:15378"/>
        <dbReference type="ChEBI" id="CHEBI:30013"/>
        <dbReference type="ChEBI" id="CHEBI:30616"/>
        <dbReference type="ChEBI" id="CHEBI:61977"/>
        <dbReference type="ChEBI" id="CHEBI:456216"/>
        <dbReference type="EC" id="2.7.11.1"/>
    </reaction>
</comment>
<organism evidence="25 26">
    <name type="scientific">Durio zibethinus</name>
    <name type="common">Durian</name>
    <dbReference type="NCBI Taxonomy" id="66656"/>
    <lineage>
        <taxon>Eukaryota</taxon>
        <taxon>Viridiplantae</taxon>
        <taxon>Streptophyta</taxon>
        <taxon>Embryophyta</taxon>
        <taxon>Tracheophyta</taxon>
        <taxon>Spermatophyta</taxon>
        <taxon>Magnoliopsida</taxon>
        <taxon>eudicotyledons</taxon>
        <taxon>Gunneridae</taxon>
        <taxon>Pentapetalae</taxon>
        <taxon>rosids</taxon>
        <taxon>malvids</taxon>
        <taxon>Malvales</taxon>
        <taxon>Malvaceae</taxon>
        <taxon>Helicteroideae</taxon>
        <taxon>Durio</taxon>
    </lineage>
</organism>
<dbReference type="Pfam" id="PF00069">
    <property type="entry name" value="Pkinase"/>
    <property type="match status" value="1"/>
</dbReference>
<dbReference type="AlphaFoldDB" id="A0A6P6AS77"/>
<dbReference type="SMART" id="SM00369">
    <property type="entry name" value="LRR_TYP"/>
    <property type="match status" value="7"/>
</dbReference>
<evidence type="ECO:0000256" key="1">
    <source>
        <dbReference type="ARBA" id="ARBA00004251"/>
    </source>
</evidence>
<feature type="domain" description="Protein kinase" evidence="24">
    <location>
        <begin position="742"/>
        <end position="1014"/>
    </location>
</feature>
<keyword evidence="19" id="KW-0325">Glycoprotein</keyword>
<keyword evidence="18" id="KW-0675">Receptor</keyword>
<evidence type="ECO:0000313" key="25">
    <source>
        <dbReference type="Proteomes" id="UP000515121"/>
    </source>
</evidence>
<dbReference type="InterPro" id="IPR013210">
    <property type="entry name" value="LRR_N_plant-typ"/>
</dbReference>
<evidence type="ECO:0000256" key="10">
    <source>
        <dbReference type="ARBA" id="ARBA00022692"/>
    </source>
</evidence>
<dbReference type="InterPro" id="IPR001611">
    <property type="entry name" value="Leu-rich_rpt"/>
</dbReference>